<dbReference type="EMBL" id="VDFQ02000005">
    <property type="protein sequence ID" value="KAA1420658.1"/>
    <property type="molecule type" value="Genomic_DNA"/>
</dbReference>
<comment type="caution">
    <text evidence="5">The sequence shown here is derived from an EMBL/GenBank/DDBJ whole genome shotgun (WGS) entry which is preliminary data.</text>
</comment>
<protein>
    <submittedName>
        <fullName evidence="5">TetR family transcriptional regulator</fullName>
    </submittedName>
</protein>
<name>A0A5Q6RRE4_9ACTN</name>
<dbReference type="PANTHER" id="PTHR47752">
    <property type="entry name" value="HTH-TYPE TRANSCRIPTIONAL REPRESSOR FABR"/>
    <property type="match status" value="1"/>
</dbReference>
<keyword evidence="1 2" id="KW-0238">DNA-binding</keyword>
<evidence type="ECO:0000313" key="6">
    <source>
        <dbReference type="Proteomes" id="UP000307768"/>
    </source>
</evidence>
<dbReference type="InterPro" id="IPR009057">
    <property type="entry name" value="Homeodomain-like_sf"/>
</dbReference>
<sequence>MAGATRVGARTGRGRVEPDHSRPRVRRRTNRPADRPRVVQASRPAQDGSLDRRRQHVRARAGGRPPPPPPGRRRRRERRHGRPDRSPRGPSGRPDVSHQRYGARVHERDTAETADPTATDDGLSRHEQKERTRQALLDAALELTDEHGFAGISLRQVTRRAGVVPTAFYRHFASMEELGLALVDQSFDTLRGMLREARQDPRTYKDVIAASAAIIAIQVRSHRSHFAFVARERFGGVPAVRRRIRDELRLYVSELAVDLRTFPHLETWRSEDVLTASRLFVNIMVSTAEQIIESPDRPEVLEQIETEARRQMRLIVLGYAGWRSDETLR</sequence>
<feature type="DNA-binding region" description="H-T-H motif" evidence="2">
    <location>
        <begin position="153"/>
        <end position="172"/>
    </location>
</feature>
<evidence type="ECO:0000256" key="2">
    <source>
        <dbReference type="PROSITE-ProRule" id="PRU00335"/>
    </source>
</evidence>
<dbReference type="InterPro" id="IPR001647">
    <property type="entry name" value="HTH_TetR"/>
</dbReference>
<dbReference type="AlphaFoldDB" id="A0A5Q6RRE4"/>
<dbReference type="SUPFAM" id="SSF46689">
    <property type="entry name" value="Homeodomain-like"/>
    <property type="match status" value="1"/>
</dbReference>
<proteinExistence type="predicted"/>
<reference evidence="5 6" key="1">
    <citation type="submission" date="2019-09" db="EMBL/GenBank/DDBJ databases">
        <title>Mumia zhuanghuii sp. nov. isolated from the intestinal contents of plateau pika (Ochotona curzoniae) in the Qinghai-Tibet plateau of China.</title>
        <authorList>
            <person name="Tian Z."/>
        </authorList>
    </citation>
    <scope>NUCLEOTIDE SEQUENCE [LARGE SCALE GENOMIC DNA]</scope>
    <source>
        <strain evidence="6">350</strain>
    </source>
</reference>
<evidence type="ECO:0000259" key="4">
    <source>
        <dbReference type="PROSITE" id="PS50977"/>
    </source>
</evidence>
<dbReference type="Proteomes" id="UP000307768">
    <property type="component" value="Unassembled WGS sequence"/>
</dbReference>
<feature type="compositionally biased region" description="Basic residues" evidence="3">
    <location>
        <begin position="71"/>
        <end position="82"/>
    </location>
</feature>
<dbReference type="PROSITE" id="PS50977">
    <property type="entry name" value="HTH_TETR_2"/>
    <property type="match status" value="1"/>
</dbReference>
<dbReference type="PRINTS" id="PR00455">
    <property type="entry name" value="HTHTETR"/>
</dbReference>
<feature type="domain" description="HTH tetR-type" evidence="4">
    <location>
        <begin position="130"/>
        <end position="190"/>
    </location>
</feature>
<dbReference type="Pfam" id="PF00440">
    <property type="entry name" value="TetR_N"/>
    <property type="match status" value="1"/>
</dbReference>
<dbReference type="Gene3D" id="1.10.357.10">
    <property type="entry name" value="Tetracycline Repressor, domain 2"/>
    <property type="match status" value="1"/>
</dbReference>
<evidence type="ECO:0000256" key="3">
    <source>
        <dbReference type="SAM" id="MobiDB-lite"/>
    </source>
</evidence>
<feature type="compositionally biased region" description="Low complexity" evidence="3">
    <location>
        <begin position="1"/>
        <end position="10"/>
    </location>
</feature>
<dbReference type="GO" id="GO:0003677">
    <property type="term" value="F:DNA binding"/>
    <property type="evidence" value="ECO:0007669"/>
    <property type="project" value="UniProtKB-UniRule"/>
</dbReference>
<evidence type="ECO:0000256" key="1">
    <source>
        <dbReference type="ARBA" id="ARBA00023125"/>
    </source>
</evidence>
<feature type="compositionally biased region" description="Basic and acidic residues" evidence="3">
    <location>
        <begin position="122"/>
        <end position="131"/>
    </location>
</feature>
<accession>A0A5Q6RRE4</accession>
<dbReference type="Gene3D" id="1.10.10.60">
    <property type="entry name" value="Homeodomain-like"/>
    <property type="match status" value="1"/>
</dbReference>
<dbReference type="OrthoDB" id="8617654at2"/>
<feature type="region of interest" description="Disordered" evidence="3">
    <location>
        <begin position="1"/>
        <end position="131"/>
    </location>
</feature>
<organism evidence="5 6">
    <name type="scientific">Mumia zhuanghuii</name>
    <dbReference type="NCBI Taxonomy" id="2585211"/>
    <lineage>
        <taxon>Bacteria</taxon>
        <taxon>Bacillati</taxon>
        <taxon>Actinomycetota</taxon>
        <taxon>Actinomycetes</taxon>
        <taxon>Propionibacteriales</taxon>
        <taxon>Nocardioidaceae</taxon>
        <taxon>Mumia</taxon>
    </lineage>
</organism>
<dbReference type="PANTHER" id="PTHR47752:SF1">
    <property type="entry name" value="HTH-TYPE TRANSCRIPTIONAL REPRESSOR FABR"/>
    <property type="match status" value="1"/>
</dbReference>
<evidence type="ECO:0000313" key="5">
    <source>
        <dbReference type="EMBL" id="KAA1420658.1"/>
    </source>
</evidence>
<dbReference type="InterPro" id="IPR050692">
    <property type="entry name" value="HTH_transcr_repressor_FabR"/>
</dbReference>
<gene>
    <name evidence="5" type="ORF">FE697_017075</name>
</gene>